<feature type="domain" description="RNA-polymerase II-associated protein 3-like C-terminal" evidence="3">
    <location>
        <begin position="310"/>
        <end position="399"/>
    </location>
</feature>
<dbReference type="InterPro" id="IPR025986">
    <property type="entry name" value="RPAP3-like_C"/>
</dbReference>
<accession>A0A8J5HSP4</accession>
<keyword evidence="1" id="KW-0802">TPR repeat</keyword>
<dbReference type="Gene3D" id="1.25.40.10">
    <property type="entry name" value="Tetratricopeptide repeat domain"/>
    <property type="match status" value="1"/>
</dbReference>
<dbReference type="InterPro" id="IPR019734">
    <property type="entry name" value="TPR_rpt"/>
</dbReference>
<protein>
    <recommendedName>
        <fullName evidence="3">RNA-polymerase II-associated protein 3-like C-terminal domain-containing protein</fullName>
    </recommendedName>
</protein>
<evidence type="ECO:0000256" key="1">
    <source>
        <dbReference type="PROSITE-ProRule" id="PRU00339"/>
    </source>
</evidence>
<feature type="repeat" description="TPR" evidence="1">
    <location>
        <begin position="88"/>
        <end position="121"/>
    </location>
</feature>
<dbReference type="Proteomes" id="UP000734854">
    <property type="component" value="Unassembled WGS sequence"/>
</dbReference>
<dbReference type="EMBL" id="JACMSC010000002">
    <property type="protein sequence ID" value="KAG6532898.1"/>
    <property type="molecule type" value="Genomic_DNA"/>
</dbReference>
<gene>
    <name evidence="4" type="ORF">ZIOFF_006757</name>
</gene>
<reference evidence="4 5" key="1">
    <citation type="submission" date="2020-08" db="EMBL/GenBank/DDBJ databases">
        <title>Plant Genome Project.</title>
        <authorList>
            <person name="Zhang R.-G."/>
        </authorList>
    </citation>
    <scope>NUCLEOTIDE SEQUENCE [LARGE SCALE GENOMIC DNA]</scope>
    <source>
        <tissue evidence="4">Rhizome</tissue>
    </source>
</reference>
<feature type="repeat" description="TPR" evidence="1">
    <location>
        <begin position="155"/>
        <end position="188"/>
    </location>
</feature>
<dbReference type="PROSITE" id="PS50005">
    <property type="entry name" value="TPR"/>
    <property type="match status" value="2"/>
</dbReference>
<dbReference type="SMART" id="SM00028">
    <property type="entry name" value="TPR"/>
    <property type="match status" value="3"/>
</dbReference>
<evidence type="ECO:0000259" key="3">
    <source>
        <dbReference type="Pfam" id="PF13877"/>
    </source>
</evidence>
<feature type="compositionally biased region" description="Basic and acidic residues" evidence="2">
    <location>
        <begin position="222"/>
        <end position="231"/>
    </location>
</feature>
<evidence type="ECO:0000313" key="4">
    <source>
        <dbReference type="EMBL" id="KAG6532898.1"/>
    </source>
</evidence>
<evidence type="ECO:0000256" key="2">
    <source>
        <dbReference type="SAM" id="MobiDB-lite"/>
    </source>
</evidence>
<evidence type="ECO:0000313" key="5">
    <source>
        <dbReference type="Proteomes" id="UP000734854"/>
    </source>
</evidence>
<dbReference type="PANTHER" id="PTHR47329">
    <property type="entry name" value="OS05G0129900 PROTEIN"/>
    <property type="match status" value="1"/>
</dbReference>
<dbReference type="AlphaFoldDB" id="A0A8J5HSP4"/>
<sequence length="445" mass="50347">MSETSKKKVRDRSVEFKGFLNDLQDWDYLRDGKDINQKGRDRQNNKLIVDGNKASSSDRSAQFDYLKYADPIGQISGINYNDQVPPDASSEKELGNECFKQKKFSEAIDCYSRSIALSPTSVAFANRAMAYLKLKRYEEAESDCTEALNLDDRYVKAYSRRATARRELGKLKAALEDADFAVRLEPNNNEVRKQYSETKALYEKEITKRNSESLKSISKGSEPPDRKSKIVKDDHLVSSKAQKVATNEQNSGSVYGSSEFVVLLIFLQQQMIQKRSEGAQTKYELKEPLQDVASRAASRALESAAVNLTAPKSAYEFEVSWRALSDDSARQMQLLKMIPPATLPHIFKNALSAPILVDIVKCVTTFFKEDSELAIGILDNMTRVPRFDMLMMCISARDRSEIHRMWGNISSCTTIPASHREAVAHLRTKYCNGEDHMYVSNGWSK</sequence>
<organism evidence="4 5">
    <name type="scientific">Zingiber officinale</name>
    <name type="common">Ginger</name>
    <name type="synonym">Amomum zingiber</name>
    <dbReference type="NCBI Taxonomy" id="94328"/>
    <lineage>
        <taxon>Eukaryota</taxon>
        <taxon>Viridiplantae</taxon>
        <taxon>Streptophyta</taxon>
        <taxon>Embryophyta</taxon>
        <taxon>Tracheophyta</taxon>
        <taxon>Spermatophyta</taxon>
        <taxon>Magnoliopsida</taxon>
        <taxon>Liliopsida</taxon>
        <taxon>Zingiberales</taxon>
        <taxon>Zingiberaceae</taxon>
        <taxon>Zingiber</taxon>
    </lineage>
</organism>
<name>A0A8J5HSP4_ZINOF</name>
<dbReference type="SUPFAM" id="SSF48452">
    <property type="entry name" value="TPR-like"/>
    <property type="match status" value="1"/>
</dbReference>
<comment type="caution">
    <text evidence="4">The sequence shown here is derived from an EMBL/GenBank/DDBJ whole genome shotgun (WGS) entry which is preliminary data.</text>
</comment>
<feature type="region of interest" description="Disordered" evidence="2">
    <location>
        <begin position="212"/>
        <end position="231"/>
    </location>
</feature>
<dbReference type="InterPro" id="IPR011990">
    <property type="entry name" value="TPR-like_helical_dom_sf"/>
</dbReference>
<dbReference type="PANTHER" id="PTHR47329:SF1">
    <property type="entry name" value="OS05G0129900 PROTEIN"/>
    <property type="match status" value="1"/>
</dbReference>
<dbReference type="Pfam" id="PF13877">
    <property type="entry name" value="RPAP3_C"/>
    <property type="match status" value="1"/>
</dbReference>
<keyword evidence="5" id="KW-1185">Reference proteome</keyword>
<proteinExistence type="predicted"/>
<dbReference type="Pfam" id="PF00515">
    <property type="entry name" value="TPR_1"/>
    <property type="match status" value="2"/>
</dbReference>